<comment type="function">
    <text evidence="6">Toxic component of a toxin-antitoxin (TA) system. An RNase.</text>
</comment>
<dbReference type="Gene3D" id="3.40.50.1010">
    <property type="entry name" value="5'-nuclease"/>
    <property type="match status" value="1"/>
</dbReference>
<dbReference type="Pfam" id="PF01850">
    <property type="entry name" value="PIN"/>
    <property type="match status" value="1"/>
</dbReference>
<keyword evidence="2 6" id="KW-0540">Nuclease</keyword>
<dbReference type="PANTHER" id="PTHR38826:SF5">
    <property type="entry name" value="RIBONUCLEASE VAPC13"/>
    <property type="match status" value="1"/>
</dbReference>
<evidence type="ECO:0000256" key="1">
    <source>
        <dbReference type="ARBA" id="ARBA00022649"/>
    </source>
</evidence>
<reference evidence="8 9" key="1">
    <citation type="submission" date="2023-08" db="EMBL/GenBank/DDBJ databases">
        <authorList>
            <person name="Folkvardsen B D."/>
            <person name="Norman A."/>
        </authorList>
    </citation>
    <scope>NUCLEOTIDE SEQUENCE [LARGE SCALE GENOMIC DNA]</scope>
    <source>
        <strain evidence="8 9">Mu0083</strain>
    </source>
</reference>
<dbReference type="EC" id="3.1.-.-" evidence="6"/>
<feature type="binding site" evidence="6">
    <location>
        <position position="99"/>
    </location>
    <ligand>
        <name>Mg(2+)</name>
        <dbReference type="ChEBI" id="CHEBI:18420"/>
    </ligand>
</feature>
<evidence type="ECO:0000313" key="9">
    <source>
        <dbReference type="Proteomes" id="UP001190336"/>
    </source>
</evidence>
<keyword evidence="6" id="KW-0800">Toxin</keyword>
<dbReference type="Proteomes" id="UP001190336">
    <property type="component" value="Chromosome"/>
</dbReference>
<accession>A0ABM9L7D5</accession>
<dbReference type="EMBL" id="OY726394">
    <property type="protein sequence ID" value="CAJ1493934.1"/>
    <property type="molecule type" value="Genomic_DNA"/>
</dbReference>
<evidence type="ECO:0000256" key="2">
    <source>
        <dbReference type="ARBA" id="ARBA00022722"/>
    </source>
</evidence>
<keyword evidence="9" id="KW-1185">Reference proteome</keyword>
<keyword evidence="4 6" id="KW-0378">Hydrolase</keyword>
<dbReference type="SUPFAM" id="SSF88723">
    <property type="entry name" value="PIN domain-like"/>
    <property type="match status" value="1"/>
</dbReference>
<evidence type="ECO:0000256" key="4">
    <source>
        <dbReference type="ARBA" id="ARBA00022801"/>
    </source>
</evidence>
<gene>
    <name evidence="6" type="primary">vapC</name>
    <name evidence="8" type="ORF">MU0083_000567</name>
</gene>
<dbReference type="InterPro" id="IPR002716">
    <property type="entry name" value="PIN_dom"/>
</dbReference>
<feature type="binding site" evidence="6">
    <location>
        <position position="5"/>
    </location>
    <ligand>
        <name>Mg(2+)</name>
        <dbReference type="ChEBI" id="CHEBI:18420"/>
    </ligand>
</feature>
<dbReference type="InterPro" id="IPR029060">
    <property type="entry name" value="PIN-like_dom_sf"/>
</dbReference>
<evidence type="ECO:0000256" key="6">
    <source>
        <dbReference type="HAMAP-Rule" id="MF_00265"/>
    </source>
</evidence>
<organism evidence="8 9">
    <name type="scientific">[Mycobacterium] kokjensenii</name>
    <dbReference type="NCBI Taxonomy" id="3064287"/>
    <lineage>
        <taxon>Bacteria</taxon>
        <taxon>Bacillati</taxon>
        <taxon>Actinomycetota</taxon>
        <taxon>Actinomycetes</taxon>
        <taxon>Mycobacteriales</taxon>
        <taxon>Mycobacteriaceae</taxon>
        <taxon>Mycolicibacter</taxon>
    </lineage>
</organism>
<dbReference type="RefSeq" id="WP_308475485.1">
    <property type="nucleotide sequence ID" value="NZ_OY726394.1"/>
</dbReference>
<keyword evidence="5 6" id="KW-0460">Magnesium</keyword>
<keyword evidence="1 6" id="KW-1277">Toxin-antitoxin system</keyword>
<dbReference type="InterPro" id="IPR052106">
    <property type="entry name" value="PINc/VapC_TA"/>
</dbReference>
<evidence type="ECO:0000259" key="7">
    <source>
        <dbReference type="Pfam" id="PF01850"/>
    </source>
</evidence>
<proteinExistence type="inferred from homology"/>
<sequence length="143" mass="14886">MILLDTTVLLYAKGAEHRFRAPCRDLIAAIADGRIEASTTPEVIQEFVHVRARRRGRRDAAALGRSYAAVLSPLVSVTADHLERGLAIYEPISSVGAFDAVLAAVTESAGAILVSADAAFGEIPEIAHIVPDAAGVAGLLGAT</sequence>
<keyword evidence="3 6" id="KW-0479">Metal-binding</keyword>
<evidence type="ECO:0000256" key="3">
    <source>
        <dbReference type="ARBA" id="ARBA00022723"/>
    </source>
</evidence>
<dbReference type="PANTHER" id="PTHR38826">
    <property type="entry name" value="RIBONUCLEASE VAPC13"/>
    <property type="match status" value="1"/>
</dbReference>
<comment type="similarity">
    <text evidence="6">Belongs to the PINc/VapC protein family.</text>
</comment>
<dbReference type="InterPro" id="IPR022907">
    <property type="entry name" value="VapC_family"/>
</dbReference>
<evidence type="ECO:0000313" key="8">
    <source>
        <dbReference type="EMBL" id="CAJ1493934.1"/>
    </source>
</evidence>
<dbReference type="HAMAP" id="MF_00265">
    <property type="entry name" value="VapC_Nob1"/>
    <property type="match status" value="1"/>
</dbReference>
<feature type="domain" description="PIN" evidence="7">
    <location>
        <begin position="2"/>
        <end position="124"/>
    </location>
</feature>
<name>A0ABM9L7D5_9MYCO</name>
<evidence type="ECO:0000256" key="5">
    <source>
        <dbReference type="ARBA" id="ARBA00022842"/>
    </source>
</evidence>
<protein>
    <recommendedName>
        <fullName evidence="6">Ribonuclease VapC</fullName>
        <shortName evidence="6">RNase VapC</shortName>
        <ecNumber evidence="6">3.1.-.-</ecNumber>
    </recommendedName>
    <alternativeName>
        <fullName evidence="6">Toxin VapC</fullName>
    </alternativeName>
</protein>
<comment type="cofactor">
    <cofactor evidence="6">
        <name>Mg(2+)</name>
        <dbReference type="ChEBI" id="CHEBI:18420"/>
    </cofactor>
</comment>